<accession>A0A7X1I383</accession>
<protein>
    <submittedName>
        <fullName evidence="1">Uncharacterized protein</fullName>
    </submittedName>
</protein>
<comment type="caution">
    <text evidence="1">The sequence shown here is derived from an EMBL/GenBank/DDBJ whole genome shotgun (WGS) entry which is preliminary data.</text>
</comment>
<dbReference type="EMBL" id="JACMHY010000008">
    <property type="protein sequence ID" value="MBC2867470.1"/>
    <property type="molecule type" value="Genomic_DNA"/>
</dbReference>
<dbReference type="Proteomes" id="UP000517694">
    <property type="component" value="Unassembled WGS sequence"/>
</dbReference>
<organism evidence="1 2">
    <name type="scientific">Streptomyces mexicanus</name>
    <dbReference type="NCBI Taxonomy" id="178566"/>
    <lineage>
        <taxon>Bacteria</taxon>
        <taxon>Bacillati</taxon>
        <taxon>Actinomycetota</taxon>
        <taxon>Actinomycetes</taxon>
        <taxon>Kitasatosporales</taxon>
        <taxon>Streptomycetaceae</taxon>
        <taxon>Streptomyces</taxon>
    </lineage>
</organism>
<sequence>MDNNLTPSDVANLVEAEVQRRMAEARESDRKNNGQLTWDDLNNMSWQEVARAKANGQLDSILLGKGE</sequence>
<keyword evidence="2" id="KW-1185">Reference proteome</keyword>
<proteinExistence type="predicted"/>
<name>A0A7X1I383_9ACTN</name>
<dbReference type="AlphaFoldDB" id="A0A7X1I383"/>
<evidence type="ECO:0000313" key="2">
    <source>
        <dbReference type="Proteomes" id="UP000517694"/>
    </source>
</evidence>
<evidence type="ECO:0000313" key="1">
    <source>
        <dbReference type="EMBL" id="MBC2867470.1"/>
    </source>
</evidence>
<dbReference type="RefSeq" id="WP_159674748.1">
    <property type="nucleotide sequence ID" value="NZ_JACMHY010000008.1"/>
</dbReference>
<reference evidence="1 2" key="1">
    <citation type="submission" date="2020-08" db="EMBL/GenBank/DDBJ databases">
        <title>Whole-Genome Sequence of French Clinical Streptomyces mexicanus Strain Q0842.</title>
        <authorList>
            <person name="Boxberger M."/>
            <person name="La Scola B."/>
        </authorList>
    </citation>
    <scope>NUCLEOTIDE SEQUENCE [LARGE SCALE GENOMIC DNA]</scope>
    <source>
        <strain evidence="1 2">Marseille-Q0842</strain>
    </source>
</reference>
<gene>
    <name evidence="1" type="ORF">H1R13_21625</name>
</gene>